<dbReference type="Proteomes" id="UP000000580">
    <property type="component" value="Chromosome"/>
</dbReference>
<gene>
    <name evidence="1" type="ordered locus">MAP_3600</name>
</gene>
<dbReference type="EMBL" id="AE016958">
    <property type="protein sequence ID" value="AAS06150.1"/>
    <property type="molecule type" value="Genomic_DNA"/>
</dbReference>
<dbReference type="Gene3D" id="3.40.50.12780">
    <property type="entry name" value="N-terminal domain of ligase-like"/>
    <property type="match status" value="1"/>
</dbReference>
<dbReference type="AlphaFoldDB" id="Q73TW8"/>
<sequence>MTAQLAHHPTQANEQPYLSRRQNWVNQLERHALMQPNATALRFLGKGLTWGELHGRVRALADALSRRGSASATG</sequence>
<name>Q73TW8_MYCPA</name>
<dbReference type="STRING" id="262316.MAP_3600"/>
<organism evidence="1 2">
    <name type="scientific">Mycolicibacterium paratuberculosis (strain ATCC BAA-968 / K-10)</name>
    <name type="common">Mycobacterium paratuberculosis</name>
    <dbReference type="NCBI Taxonomy" id="262316"/>
    <lineage>
        <taxon>Bacteria</taxon>
        <taxon>Bacillati</taxon>
        <taxon>Actinomycetota</taxon>
        <taxon>Actinomycetes</taxon>
        <taxon>Mycobacteriales</taxon>
        <taxon>Mycobacteriaceae</taxon>
        <taxon>Mycobacterium</taxon>
        <taxon>Mycobacterium avium complex (MAC)</taxon>
    </lineage>
</organism>
<proteinExistence type="predicted"/>
<keyword evidence="2" id="KW-1185">Reference proteome</keyword>
<protein>
    <submittedName>
        <fullName evidence="1">Uncharacterized protein</fullName>
    </submittedName>
</protein>
<dbReference type="KEGG" id="mpa:MAP_3600"/>
<dbReference type="InterPro" id="IPR042099">
    <property type="entry name" value="ANL_N_sf"/>
</dbReference>
<dbReference type="HOGENOM" id="CLU_2683967_0_0_11"/>
<evidence type="ECO:0000313" key="1">
    <source>
        <dbReference type="EMBL" id="AAS06150.1"/>
    </source>
</evidence>
<dbReference type="SUPFAM" id="SSF56801">
    <property type="entry name" value="Acetyl-CoA synthetase-like"/>
    <property type="match status" value="1"/>
</dbReference>
<accession>Q73TW8</accession>
<evidence type="ECO:0000313" key="2">
    <source>
        <dbReference type="Proteomes" id="UP000000580"/>
    </source>
</evidence>
<reference evidence="1 2" key="1">
    <citation type="journal article" date="2005" name="Proc. Natl. Acad. Sci. U.S.A.">
        <title>The complete genome sequence of Mycobacterium avium subspecies paratuberculosis.</title>
        <authorList>
            <person name="Li L."/>
            <person name="Bannantine J.P."/>
            <person name="Zhang Q."/>
            <person name="Amonsin A."/>
            <person name="May B.J."/>
            <person name="Alt D."/>
            <person name="Banerji N."/>
            <person name="Kanjilal S."/>
            <person name="Kapur V."/>
        </authorList>
    </citation>
    <scope>NUCLEOTIDE SEQUENCE [LARGE SCALE GENOMIC DNA]</scope>
    <source>
        <strain evidence="2">ATCC BAA-968 / K-10</strain>
    </source>
</reference>
<dbReference type="eggNOG" id="COG0318">
    <property type="taxonomic scope" value="Bacteria"/>
</dbReference>